<gene>
    <name evidence="1" type="ORF">SAMN04489711_11483</name>
</gene>
<accession>A0A1I2GCW6</accession>
<dbReference type="STRING" id="1177982.SAMN04489711_11483"/>
<dbReference type="AlphaFoldDB" id="A0A1I2GCW6"/>
<organism evidence="1 2">
    <name type="scientific">Paracidovorax wautersii</name>
    <dbReference type="NCBI Taxonomy" id="1177982"/>
    <lineage>
        <taxon>Bacteria</taxon>
        <taxon>Pseudomonadati</taxon>
        <taxon>Pseudomonadota</taxon>
        <taxon>Betaproteobacteria</taxon>
        <taxon>Burkholderiales</taxon>
        <taxon>Comamonadaceae</taxon>
        <taxon>Paracidovorax</taxon>
    </lineage>
</organism>
<sequence length="200" mass="21810">MSTPTLVALRQALQKAEQFIAGFEDDATQQADVAPLLTDLRAQLALLAPLPEAAEPRTTGPQWSATGQFLRDHFAQVKLQRLMQTLSHLNAEAGTIGAGMLATIKGDADFLLAHAFGTRQAEAAQLDATNAAKGAIHHLLQRIQRDPSVAWHFDPITRSMEELTLAHALLQGLDVDQFRKDFFATLEFKEPRCAACRSAA</sequence>
<evidence type="ECO:0000313" key="2">
    <source>
        <dbReference type="Proteomes" id="UP000199119"/>
    </source>
</evidence>
<evidence type="ECO:0000313" key="1">
    <source>
        <dbReference type="EMBL" id="SFF15033.1"/>
    </source>
</evidence>
<protein>
    <submittedName>
        <fullName evidence="1">Uncharacterized protein</fullName>
    </submittedName>
</protein>
<reference evidence="2" key="1">
    <citation type="submission" date="2016-10" db="EMBL/GenBank/DDBJ databases">
        <authorList>
            <person name="Varghese N."/>
            <person name="Submissions S."/>
        </authorList>
    </citation>
    <scope>NUCLEOTIDE SEQUENCE [LARGE SCALE GENOMIC DNA]</scope>
    <source>
        <strain evidence="2">DSM 27981</strain>
    </source>
</reference>
<dbReference type="EMBL" id="FONX01000014">
    <property type="protein sequence ID" value="SFF15033.1"/>
    <property type="molecule type" value="Genomic_DNA"/>
</dbReference>
<keyword evidence="2" id="KW-1185">Reference proteome</keyword>
<proteinExistence type="predicted"/>
<dbReference type="Proteomes" id="UP000199119">
    <property type="component" value="Unassembled WGS sequence"/>
</dbReference>
<dbReference type="RefSeq" id="WP_092940785.1">
    <property type="nucleotide sequence ID" value="NZ_FONX01000014.1"/>
</dbReference>
<name>A0A1I2GCW6_9BURK</name>